<organism evidence="2">
    <name type="scientific">Globisporangium ultimum</name>
    <name type="common">Pythium ultimum</name>
    <dbReference type="NCBI Taxonomy" id="2052682"/>
    <lineage>
        <taxon>Eukaryota</taxon>
        <taxon>Sar</taxon>
        <taxon>Stramenopiles</taxon>
        <taxon>Oomycota</taxon>
        <taxon>Peronosporomycetes</taxon>
        <taxon>Pythiales</taxon>
        <taxon>Pythiaceae</taxon>
        <taxon>Globisporangium</taxon>
    </lineage>
</organism>
<name>D8WJ95_GLOUL</name>
<dbReference type="SUPFAM" id="SSF160369">
    <property type="entry name" value="Ribosomal protein L10-like"/>
    <property type="match status" value="1"/>
</dbReference>
<evidence type="ECO:0000313" key="2">
    <source>
        <dbReference type="EMBL" id="ACZ43877.1"/>
    </source>
</evidence>
<keyword evidence="2" id="KW-0496">Mitochondrion</keyword>
<accession>D8WJ95</accession>
<comment type="similarity">
    <text evidence="1">Belongs to the universal ribosomal protein uL10 family.</text>
</comment>
<dbReference type="InterPro" id="IPR001790">
    <property type="entry name" value="Ribosomal_uL10"/>
</dbReference>
<sequence>MKNKYFKKYKLNQLQKIKQTYKYIYIFRYNDLTINETVSIKKKLKELNYKSLILNQNLTKTNNVFEMDIKGQGSILIIYGNEDLDLIKNILNFKKIELIYLVIKNNIYSNLKIKKIMLNTNSIPLNVLLIKPFLNFLYYLRKI</sequence>
<dbReference type="Gene3D" id="3.30.70.1730">
    <property type="match status" value="1"/>
</dbReference>
<geneLocation type="mitochondrion" evidence="2"/>
<gene>
    <name evidence="2" type="primary">ymf98</name>
</gene>
<proteinExistence type="inferred from homology"/>
<dbReference type="InterPro" id="IPR043141">
    <property type="entry name" value="Ribosomal_uL10-like_sf"/>
</dbReference>
<dbReference type="Pfam" id="PF00466">
    <property type="entry name" value="Ribosomal_L10"/>
    <property type="match status" value="1"/>
</dbReference>
<protein>
    <submittedName>
        <fullName evidence="2">Orf143</fullName>
    </submittedName>
</protein>
<reference evidence="2" key="1">
    <citation type="journal article" date="2010" name="Genome Biol.">
        <title>Genome sequence of the necrotrophic plant pathogen Pythium ultimum reveals original pathogenicity mechanisms and effector repertoire.</title>
        <authorList>
            <person name="Levesque C.A."/>
            <person name="Brouwer H."/>
            <person name="Cano L."/>
            <person name="Hamilton J.P."/>
            <person name="Holt C."/>
            <person name="Huitema E."/>
            <person name="Raffaele S."/>
            <person name="Robideau G.P."/>
            <person name="Thines M."/>
            <person name="Win J."/>
            <person name="Zerillo M.M."/>
            <person name="Beakes G.W."/>
            <person name="Boore J.L."/>
            <person name="Busam D."/>
            <person name="Dumas B."/>
            <person name="Ferriera S."/>
            <person name="Fuerstenberg S.I."/>
            <person name="Gachon C.M."/>
            <person name="Gaulin E."/>
            <person name="Govers F."/>
            <person name="Grenville-Briggs L."/>
            <person name="Horner N."/>
            <person name="Hostetler J."/>
            <person name="Jiang R.H."/>
            <person name="Johnson J."/>
            <person name="Krajaejun T."/>
            <person name="Lin H."/>
            <person name="Meijer H.J."/>
            <person name="Moore B."/>
            <person name="Morris P."/>
            <person name="Phuntmart V."/>
            <person name="Puiu D."/>
            <person name="Shetty J."/>
            <person name="Stajich J.E."/>
            <person name="Tripathy S."/>
            <person name="Wawra S."/>
            <person name="van West P."/>
            <person name="Whitty B.R."/>
            <person name="Coutinho P.M."/>
            <person name="Henrissat B."/>
            <person name="Martin F."/>
            <person name="Thomas P.D."/>
            <person name="Tyler B.M."/>
            <person name="De Vries R.P."/>
            <person name="Kamoun S."/>
            <person name="Yandell M."/>
            <person name="Tisserat N."/>
            <person name="Buell C.R."/>
        </authorList>
    </citation>
    <scope>NUCLEOTIDE SEQUENCE</scope>
</reference>
<dbReference type="GeneID" id="9385255"/>
<dbReference type="AlphaFoldDB" id="D8WJ95"/>
<dbReference type="RefSeq" id="YP_003734842.1">
    <property type="nucleotide sequence ID" value="NC_014280.1"/>
</dbReference>
<dbReference type="EMBL" id="GU138662">
    <property type="protein sequence ID" value="ACZ43877.1"/>
    <property type="molecule type" value="Genomic_DNA"/>
</dbReference>
<evidence type="ECO:0000256" key="1">
    <source>
        <dbReference type="ARBA" id="ARBA00008889"/>
    </source>
</evidence>